<name>Q1ERB8_9ARCH</name>
<sequence length="273" mass="30289">MNAVYARDEEVRDAIRNDARIKAILPIGSLEQHGKHLPLGTDSIIAEHIAARVAERLSAILLPCIGYGISYEHEPLFNVSISAQTLCMLVEDLCRSLAENGVRRIIILNAHYGNEYALLSCVKELAKKYKDKGILICSITYSLFLEEPDHAGESETSLMLAIRPDLVRMDVLGKGDEVRQEGYRGKGRGRDSKSDSIILSRITLLPGSIAGIARDGIIGDPMMASKDKGDALLEEISSKVIKMIEEVEHAYEQMSRQDKDGDDLYMQSTKDER</sequence>
<feature type="region of interest" description="Disordered" evidence="5">
    <location>
        <begin position="252"/>
        <end position="273"/>
    </location>
</feature>
<dbReference type="EMBL" id="AB246700">
    <property type="protein sequence ID" value="BAE95208.1"/>
    <property type="molecule type" value="Genomic_DNA"/>
</dbReference>
<dbReference type="PANTHER" id="PTHR35005:SF1">
    <property type="entry name" value="2-AMINO-5-FORMYLAMINO-6-RIBOSYLAMINOPYRIMIDIN-4(3H)-ONE 5'-MONOPHOSPHATE DEFORMYLASE"/>
    <property type="match status" value="1"/>
</dbReference>
<keyword evidence="3" id="KW-0378">Hydrolase</keyword>
<proteinExistence type="predicted"/>
<accession>Q1ERB8</accession>
<keyword evidence="2" id="KW-0479">Metal-binding</keyword>
<evidence type="ECO:0000256" key="5">
    <source>
        <dbReference type="SAM" id="MobiDB-lite"/>
    </source>
</evidence>
<dbReference type="GO" id="GO:0009231">
    <property type="term" value="P:riboflavin biosynthetic process"/>
    <property type="evidence" value="ECO:0007669"/>
    <property type="project" value="TreeGrafter"/>
</dbReference>
<reference evidence="6" key="1">
    <citation type="submission" date="2006-01" db="EMBL/GenBank/DDBJ databases">
        <title>uncultured crenarchaeote 31-F-01.</title>
        <authorList>
            <person name="Nunoura T."/>
            <person name="Takami H."/>
            <person name="Oida H."/>
            <person name="Nishi S."/>
            <person name="Shimamura S."/>
            <person name="Takai K."/>
            <person name="Ishino Y."/>
            <person name="Horikoshi K."/>
        </authorList>
    </citation>
    <scope>NUCLEOTIDE SEQUENCE</scope>
</reference>
<dbReference type="InterPro" id="IPR003785">
    <property type="entry name" value="Creatininase/forma_Hydrolase"/>
</dbReference>
<protein>
    <submittedName>
        <fullName evidence="6">Hypothetical conserved protein</fullName>
    </submittedName>
</protein>
<dbReference type="Gene3D" id="3.40.50.10310">
    <property type="entry name" value="Creatininase"/>
    <property type="match status" value="1"/>
</dbReference>
<evidence type="ECO:0000256" key="3">
    <source>
        <dbReference type="ARBA" id="ARBA00022801"/>
    </source>
</evidence>
<evidence type="ECO:0000256" key="2">
    <source>
        <dbReference type="ARBA" id="ARBA00022723"/>
    </source>
</evidence>
<dbReference type="Pfam" id="PF02633">
    <property type="entry name" value="Creatininase"/>
    <property type="match status" value="1"/>
</dbReference>
<evidence type="ECO:0000313" key="6">
    <source>
        <dbReference type="EMBL" id="BAE95208.1"/>
    </source>
</evidence>
<dbReference type="AlphaFoldDB" id="Q1ERB8"/>
<evidence type="ECO:0000256" key="1">
    <source>
        <dbReference type="ARBA" id="ARBA00001947"/>
    </source>
</evidence>
<gene>
    <name evidence="6" type="primary">HGP-08</name>
</gene>
<organism evidence="6">
    <name type="scientific">uncultured Candidatus Nitrosocaldus sp</name>
    <dbReference type="NCBI Taxonomy" id="766501"/>
    <lineage>
        <taxon>Archaea</taxon>
        <taxon>Nitrososphaerota</taxon>
        <taxon>Nitrososphaeria</taxon>
        <taxon>Candidatus Nitrosocaldales</taxon>
        <taxon>Candidatus Nitrosocaldaceae</taxon>
        <taxon>Candidatus Nitrosocaldus</taxon>
        <taxon>environmental samples</taxon>
    </lineage>
</organism>
<dbReference type="SUPFAM" id="SSF102215">
    <property type="entry name" value="Creatininase"/>
    <property type="match status" value="1"/>
</dbReference>
<dbReference type="GO" id="GO:0046872">
    <property type="term" value="F:metal ion binding"/>
    <property type="evidence" value="ECO:0007669"/>
    <property type="project" value="UniProtKB-KW"/>
</dbReference>
<evidence type="ECO:0000256" key="4">
    <source>
        <dbReference type="ARBA" id="ARBA00022833"/>
    </source>
</evidence>
<comment type="cofactor">
    <cofactor evidence="1">
        <name>Zn(2+)</name>
        <dbReference type="ChEBI" id="CHEBI:29105"/>
    </cofactor>
</comment>
<keyword evidence="4" id="KW-0862">Zinc</keyword>
<dbReference type="InterPro" id="IPR024087">
    <property type="entry name" value="Creatininase-like_sf"/>
</dbReference>
<dbReference type="PANTHER" id="PTHR35005">
    <property type="entry name" value="3-DEHYDRO-SCYLLO-INOSOSE HYDROLASE"/>
    <property type="match status" value="1"/>
</dbReference>
<dbReference type="GO" id="GO:0016811">
    <property type="term" value="F:hydrolase activity, acting on carbon-nitrogen (but not peptide) bonds, in linear amides"/>
    <property type="evidence" value="ECO:0007669"/>
    <property type="project" value="TreeGrafter"/>
</dbReference>